<dbReference type="OrthoDB" id="2426273at2759"/>
<proteinExistence type="predicted"/>
<keyword evidence="2" id="KW-1185">Reference proteome</keyword>
<protein>
    <recommendedName>
        <fullName evidence="3">Heterokaryon incompatibility domain-containing protein</fullName>
    </recommendedName>
</protein>
<organism evidence="1 2">
    <name type="scientific">Cladophialophora immunda</name>
    <dbReference type="NCBI Taxonomy" id="569365"/>
    <lineage>
        <taxon>Eukaryota</taxon>
        <taxon>Fungi</taxon>
        <taxon>Dikarya</taxon>
        <taxon>Ascomycota</taxon>
        <taxon>Pezizomycotina</taxon>
        <taxon>Eurotiomycetes</taxon>
        <taxon>Chaetothyriomycetidae</taxon>
        <taxon>Chaetothyriales</taxon>
        <taxon>Herpotrichiellaceae</taxon>
        <taxon>Cladophialophora</taxon>
    </lineage>
</organism>
<dbReference type="GeneID" id="27346486"/>
<evidence type="ECO:0000313" key="1">
    <source>
        <dbReference type="EMBL" id="KIW27563.1"/>
    </source>
</evidence>
<gene>
    <name evidence="1" type="ORF">PV07_07292</name>
</gene>
<dbReference type="HOGENOM" id="CLU_009388_2_0_1"/>
<dbReference type="EMBL" id="KN847043">
    <property type="protein sequence ID" value="KIW27563.1"/>
    <property type="molecule type" value="Genomic_DNA"/>
</dbReference>
<dbReference type="PANTHER" id="PTHR39596:SF2">
    <property type="entry name" value="HET DOMAIN PROTEIN (AFU_ORTHOLOGUE AFUA_1G17550)-RELATED"/>
    <property type="match status" value="1"/>
</dbReference>
<dbReference type="RefSeq" id="XP_016247779.1">
    <property type="nucleotide sequence ID" value="XM_016394360.1"/>
</dbReference>
<dbReference type="VEuPathDB" id="FungiDB:PV07_07292"/>
<accession>A0A0D2C8Z6</accession>
<name>A0A0D2C8Z6_9EURO</name>
<evidence type="ECO:0000313" key="2">
    <source>
        <dbReference type="Proteomes" id="UP000054466"/>
    </source>
</evidence>
<evidence type="ECO:0008006" key="3">
    <source>
        <dbReference type="Google" id="ProtNLM"/>
    </source>
</evidence>
<dbReference type="AlphaFoldDB" id="A0A0D2C8Z6"/>
<dbReference type="PANTHER" id="PTHR39596">
    <property type="match status" value="1"/>
</dbReference>
<reference evidence="1 2" key="1">
    <citation type="submission" date="2015-01" db="EMBL/GenBank/DDBJ databases">
        <title>The Genome Sequence of Cladophialophora immunda CBS83496.</title>
        <authorList>
            <consortium name="The Broad Institute Genomics Platform"/>
            <person name="Cuomo C."/>
            <person name="de Hoog S."/>
            <person name="Gorbushina A."/>
            <person name="Stielow B."/>
            <person name="Teixiera M."/>
            <person name="Abouelleil A."/>
            <person name="Chapman S.B."/>
            <person name="Priest M."/>
            <person name="Young S.K."/>
            <person name="Wortman J."/>
            <person name="Nusbaum C."/>
            <person name="Birren B."/>
        </authorList>
    </citation>
    <scope>NUCLEOTIDE SEQUENCE [LARGE SCALE GENOMIC DNA]</scope>
    <source>
        <strain evidence="1 2">CBS 83496</strain>
    </source>
</reference>
<sequence length="894" mass="101085">MEHLPSVFDDATVLHELLDVENLTHAIPYDNQGFWGFPQRHGFTAKCISQGLIGGHVDVLVTQGPSAARLHTHTSTSIQTDHGSPTSFIQPDQCEDYSIYSSLLQSWLYFGMLHECLLHPVSVDRFFTTDRSGRQVLSTDCLREDIDAWAARLKEMSVDQAGECIANGVKCILWVKNSVRTISDRIQAFRTEYLQTVSVSVDTSRMPERPSVTARVRKMNFWHHHGRRILPDNLELTIAVLGYSLHHAARTLFLRLGIGGEDSADYPRPAFWYIPPRLKEHLADRGFCKLDIYRFQTDLGIFGSCMALTLKPLNENKRKIMHDSCTEMRCQADTLDPTAYERKHETEGCDCSELLPERAWRDMLSIVESGGTPVVRLDLASPSVDEEHGALEFEVLDAGQTGHQFVAFSHVWADGRGNLEGNGLLRCQWLQLQRYAQGCRADNAPPPHGRLGGIMPFWFDIFCVPRSKEDDDRIYRLRSKAILRMSEIYRTAAVVLIVDSGLESIDRELSMWEFGMRLNLSSWLRRLWTMHEGAVAENVKVQTTAGVIDLQHHLKRLNNLIAVGKSPEREAQLDKGHVFDALGLVECSSAWANCLSLLPKMRGPRMGQFLFMFAWDEAGRRSTTFSADRCLVIGLVNNVDSDTLSAIQRTSTDSAAPEGEVARFSRQKLKVLLSAIPQLPSSMIFCEGDRFPEPGMRWAPADLDSGGDSMIVYDQRRPASLKPGRGLLVSYRGWRLKTAPDFSRRYVIDQNGTRECTSLEEKGTCIFYLKLDGDVSDDTMYVLNVDPVDWTLSPFSNPNAQLFLVVQERYGGDRHERVILVEEEGTDDHLDQAVIDEPEVSDVVYANYHVLLWCSKYDSGPSVERMKQNVERGRFQLVEASWVNGGREQRWCIG</sequence>
<dbReference type="Proteomes" id="UP000054466">
    <property type="component" value="Unassembled WGS sequence"/>
</dbReference>